<dbReference type="FunFam" id="1.10.1410.10:FF:000001">
    <property type="entry name" value="Putative poly(A) polymerase gamma"/>
    <property type="match status" value="1"/>
</dbReference>
<sequence length="786" mass="88128">MTHDHDVESTTAYLGISRPISTSRPSEHDLMLTRKLKECLDSYNYFETEAEMQLRLQVLGSINALVKKWVRQVSETKIPAEAVDNVGGKLFTFGSYRLGVHNRGADIDSLCVAPRHVDRSDFFTSFYDMLAADENTTDLRQVPDAFVPVIKLKYRGIELDILFARLALREVPDDQQLNDDMLLKNLDEKSVRSLNGCRVADEILRLVPNVENFTYTLRAVKLWARNHGVYSNVVGFLGGVSWAILVARTCQLYPNAAPAKLLQKFFLVFTKWEWPHPVLLKDNDRERRPELSSMEDLVWDPRTRTTDRYHLMPIITPAFPEQNSTFNVTKSTRQVIMGELEEGLSITLEIMAGKAEWSKLFDEVNFFSRFRHFLVLLCAAATEKDFLVWSGLVESKIRHLVAYLERNPCVNLCHINPKHFEPLKPVPIDIPIENPCCCVWFIGLDLNKQLKKNIDLTEELQQFNDTVMRAATFQDLFVEGMSVIPSYVRRGDLHLWLPRAELTRGRAATKKRSSLGQHHVGSASPVTPNHSSQTEKSHLSEHVSSSLSDSGVSSSTQIHSQTTNDILGDAFCRTQSSSAVTATDSTSDVATSVVSSSTSMKQAVASCDVSSTTSLNLRNDFSSHTPDSASRHSVSRLKELRTETTQLLHSRSTPNLEVSATSDRQPAMQLPVANVNRGSLPLRSASICSGETEKLSRINVSNAGLNPTPEYRQRIDQIDYENGKTVGEISPNTRKRPLVNRESSPLETESKKLITEPNLNPTPYGKHNESGARLDAVNIPCYPSSN</sequence>
<feature type="domain" description="Poly(A) polymerase nucleotidyltransferase" evidence="17">
    <location>
        <begin position="15"/>
        <end position="207"/>
    </location>
</feature>
<dbReference type="Pfam" id="PF20750">
    <property type="entry name" value="PAP_NTPase"/>
    <property type="match status" value="1"/>
</dbReference>
<keyword evidence="9" id="KW-0547">Nucleotide-binding</keyword>
<dbReference type="PANTHER" id="PTHR10682">
    <property type="entry name" value="POLY A POLYMERASE"/>
    <property type="match status" value="1"/>
</dbReference>
<feature type="region of interest" description="Disordered" evidence="14">
    <location>
        <begin position="724"/>
        <end position="771"/>
    </location>
</feature>
<evidence type="ECO:0000259" key="16">
    <source>
        <dbReference type="Pfam" id="PF04928"/>
    </source>
</evidence>
<comment type="subcellular location">
    <subcellularLocation>
        <location evidence="3">Nucleus</location>
    </subcellularLocation>
</comment>
<dbReference type="FunFam" id="3.30.460.10:FF:000002">
    <property type="entry name" value="Poly(A) polymerase alpha, putative"/>
    <property type="match status" value="1"/>
</dbReference>
<evidence type="ECO:0000256" key="9">
    <source>
        <dbReference type="ARBA" id="ARBA00022741"/>
    </source>
</evidence>
<evidence type="ECO:0000313" key="18">
    <source>
        <dbReference type="EMBL" id="MFH4973701.1"/>
    </source>
</evidence>
<comment type="similarity">
    <text evidence="4">Belongs to the poly(A) polymerase family.</text>
</comment>
<dbReference type="PANTHER" id="PTHR10682:SF10">
    <property type="entry name" value="POLYNUCLEOTIDE ADENYLYLTRANSFERASE"/>
    <property type="match status" value="1"/>
</dbReference>
<dbReference type="CDD" id="cd05402">
    <property type="entry name" value="NT_PAP_TUTase"/>
    <property type="match status" value="1"/>
</dbReference>
<dbReference type="AlphaFoldDB" id="A0ABD6E3A3"/>
<evidence type="ECO:0000256" key="4">
    <source>
        <dbReference type="ARBA" id="ARBA00010912"/>
    </source>
</evidence>
<keyword evidence="12" id="KW-0539">Nucleus</keyword>
<dbReference type="Pfam" id="PF04928">
    <property type="entry name" value="PAP_central"/>
    <property type="match status" value="1"/>
</dbReference>
<evidence type="ECO:0000256" key="8">
    <source>
        <dbReference type="ARBA" id="ARBA00022723"/>
    </source>
</evidence>
<feature type="domain" description="Poly(A) polymerase RNA-binding" evidence="15">
    <location>
        <begin position="365"/>
        <end position="421"/>
    </location>
</feature>
<evidence type="ECO:0000256" key="1">
    <source>
        <dbReference type="ARBA" id="ARBA00001936"/>
    </source>
</evidence>
<evidence type="ECO:0000256" key="5">
    <source>
        <dbReference type="ARBA" id="ARBA00012388"/>
    </source>
</evidence>
<evidence type="ECO:0000256" key="6">
    <source>
        <dbReference type="ARBA" id="ARBA00022664"/>
    </source>
</evidence>
<comment type="cofactor">
    <cofactor evidence="1">
        <name>Mn(2+)</name>
        <dbReference type="ChEBI" id="CHEBI:29035"/>
    </cofactor>
</comment>
<dbReference type="GO" id="GO:0005634">
    <property type="term" value="C:nucleus"/>
    <property type="evidence" value="ECO:0007669"/>
    <property type="project" value="UniProtKB-SubCell"/>
</dbReference>
<dbReference type="Proteomes" id="UP001608902">
    <property type="component" value="Unassembled WGS sequence"/>
</dbReference>
<dbReference type="InterPro" id="IPR043519">
    <property type="entry name" value="NT_sf"/>
</dbReference>
<reference evidence="18 19" key="1">
    <citation type="submission" date="2024-08" db="EMBL/GenBank/DDBJ databases">
        <title>Gnathostoma spinigerum genome.</title>
        <authorList>
            <person name="Gonzalez-Bertolin B."/>
            <person name="Monzon S."/>
            <person name="Zaballos A."/>
            <person name="Jimenez P."/>
            <person name="Dekumyoy P."/>
            <person name="Varona S."/>
            <person name="Cuesta I."/>
            <person name="Sumanam S."/>
            <person name="Adisakwattana P."/>
            <person name="Gasser R.B."/>
            <person name="Hernandez-Gonzalez A."/>
            <person name="Young N.D."/>
            <person name="Perteguer M.J."/>
        </authorList>
    </citation>
    <scope>NUCLEOTIDE SEQUENCE [LARGE SCALE GENOMIC DNA]</scope>
    <source>
        <strain evidence="18">AL3</strain>
        <tissue evidence="18">Liver</tissue>
    </source>
</reference>
<evidence type="ECO:0000256" key="12">
    <source>
        <dbReference type="ARBA" id="ARBA00023242"/>
    </source>
</evidence>
<dbReference type="EC" id="2.7.7.19" evidence="5"/>
<evidence type="ECO:0000256" key="13">
    <source>
        <dbReference type="ARBA" id="ARBA00048830"/>
    </source>
</evidence>
<gene>
    <name evidence="18" type="ORF">AB6A40_000410</name>
</gene>
<evidence type="ECO:0000313" key="19">
    <source>
        <dbReference type="Proteomes" id="UP001608902"/>
    </source>
</evidence>
<dbReference type="GO" id="GO:1990817">
    <property type="term" value="F:poly(A) RNA polymerase activity"/>
    <property type="evidence" value="ECO:0007669"/>
    <property type="project" value="UniProtKB-EC"/>
</dbReference>
<dbReference type="SUPFAM" id="SSF81631">
    <property type="entry name" value="PAP/OAS1 substrate-binding domain"/>
    <property type="match status" value="1"/>
</dbReference>
<keyword evidence="6" id="KW-0507">mRNA processing</keyword>
<dbReference type="Gene3D" id="1.10.1410.10">
    <property type="match status" value="1"/>
</dbReference>
<dbReference type="GO" id="GO:0006397">
    <property type="term" value="P:mRNA processing"/>
    <property type="evidence" value="ECO:0007669"/>
    <property type="project" value="UniProtKB-KW"/>
</dbReference>
<keyword evidence="8" id="KW-0479">Metal-binding</keyword>
<evidence type="ECO:0000259" key="17">
    <source>
        <dbReference type="Pfam" id="PF20750"/>
    </source>
</evidence>
<keyword evidence="10" id="KW-0067">ATP-binding</keyword>
<dbReference type="EMBL" id="JBGFUD010000110">
    <property type="protein sequence ID" value="MFH4973701.1"/>
    <property type="molecule type" value="Genomic_DNA"/>
</dbReference>
<feature type="region of interest" description="Disordered" evidence="14">
    <location>
        <begin position="507"/>
        <end position="559"/>
    </location>
</feature>
<feature type="domain" description="Poly(A) polymerase central" evidence="16">
    <location>
        <begin position="212"/>
        <end position="362"/>
    </location>
</feature>
<evidence type="ECO:0000256" key="11">
    <source>
        <dbReference type="ARBA" id="ARBA00022842"/>
    </source>
</evidence>
<dbReference type="Pfam" id="PF04926">
    <property type="entry name" value="PAP_RNA-bind"/>
    <property type="match status" value="1"/>
</dbReference>
<feature type="compositionally biased region" description="Low complexity" evidence="14">
    <location>
        <begin position="542"/>
        <end position="555"/>
    </location>
</feature>
<evidence type="ECO:0000256" key="7">
    <source>
        <dbReference type="ARBA" id="ARBA00022679"/>
    </source>
</evidence>
<proteinExistence type="inferred from homology"/>
<comment type="caution">
    <text evidence="18">The sequence shown here is derived from an EMBL/GenBank/DDBJ whole genome shotgun (WGS) entry which is preliminary data.</text>
</comment>
<evidence type="ECO:0000256" key="14">
    <source>
        <dbReference type="SAM" id="MobiDB-lite"/>
    </source>
</evidence>
<dbReference type="InterPro" id="IPR048840">
    <property type="entry name" value="PolA_pol_NTPase"/>
</dbReference>
<dbReference type="InterPro" id="IPR007010">
    <property type="entry name" value="PolA_pol_RNA-bd_dom"/>
</dbReference>
<dbReference type="InterPro" id="IPR007012">
    <property type="entry name" value="PolA_pol_cen_dom"/>
</dbReference>
<keyword evidence="19" id="KW-1185">Reference proteome</keyword>
<evidence type="ECO:0000256" key="2">
    <source>
        <dbReference type="ARBA" id="ARBA00001946"/>
    </source>
</evidence>
<dbReference type="Gene3D" id="3.30.70.590">
    <property type="entry name" value="Poly(A) polymerase predicted RNA binding domain"/>
    <property type="match status" value="1"/>
</dbReference>
<accession>A0ABD6E3A3</accession>
<comment type="catalytic activity">
    <reaction evidence="13">
        <text>RNA(n) + ATP = RNA(n)-3'-adenine ribonucleotide + diphosphate</text>
        <dbReference type="Rhea" id="RHEA:11332"/>
        <dbReference type="Rhea" id="RHEA-COMP:14527"/>
        <dbReference type="Rhea" id="RHEA-COMP:17347"/>
        <dbReference type="ChEBI" id="CHEBI:30616"/>
        <dbReference type="ChEBI" id="CHEBI:33019"/>
        <dbReference type="ChEBI" id="CHEBI:140395"/>
        <dbReference type="ChEBI" id="CHEBI:173115"/>
        <dbReference type="EC" id="2.7.7.19"/>
    </reaction>
</comment>
<dbReference type="GO" id="GO:0005524">
    <property type="term" value="F:ATP binding"/>
    <property type="evidence" value="ECO:0007669"/>
    <property type="project" value="UniProtKB-KW"/>
</dbReference>
<dbReference type="SUPFAM" id="SSF81301">
    <property type="entry name" value="Nucleotidyltransferase"/>
    <property type="match status" value="1"/>
</dbReference>
<dbReference type="GO" id="GO:0046872">
    <property type="term" value="F:metal ion binding"/>
    <property type="evidence" value="ECO:0007669"/>
    <property type="project" value="UniProtKB-KW"/>
</dbReference>
<name>A0ABD6E3A3_9BILA</name>
<keyword evidence="11" id="KW-0460">Magnesium</keyword>
<keyword evidence="7" id="KW-0808">Transferase</keyword>
<organism evidence="18 19">
    <name type="scientific">Gnathostoma spinigerum</name>
    <dbReference type="NCBI Taxonomy" id="75299"/>
    <lineage>
        <taxon>Eukaryota</taxon>
        <taxon>Metazoa</taxon>
        <taxon>Ecdysozoa</taxon>
        <taxon>Nematoda</taxon>
        <taxon>Chromadorea</taxon>
        <taxon>Rhabditida</taxon>
        <taxon>Spirurina</taxon>
        <taxon>Gnathostomatomorpha</taxon>
        <taxon>Gnathostomatoidea</taxon>
        <taxon>Gnathostomatidae</taxon>
        <taxon>Gnathostoma</taxon>
    </lineage>
</organism>
<protein>
    <recommendedName>
        <fullName evidence="5">polynucleotide adenylyltransferase</fullName>
        <ecNumber evidence="5">2.7.7.19</ecNumber>
    </recommendedName>
</protein>
<evidence type="ECO:0000256" key="3">
    <source>
        <dbReference type="ARBA" id="ARBA00004123"/>
    </source>
</evidence>
<dbReference type="InterPro" id="IPR011068">
    <property type="entry name" value="NuclTrfase_I-like_C"/>
</dbReference>
<dbReference type="Gene3D" id="3.30.460.10">
    <property type="entry name" value="Beta Polymerase, domain 2"/>
    <property type="match status" value="1"/>
</dbReference>
<dbReference type="SUPFAM" id="SSF55003">
    <property type="entry name" value="PAP/Archaeal CCA-adding enzyme, C-terminal domain"/>
    <property type="match status" value="1"/>
</dbReference>
<evidence type="ECO:0000259" key="15">
    <source>
        <dbReference type="Pfam" id="PF04926"/>
    </source>
</evidence>
<comment type="cofactor">
    <cofactor evidence="2">
        <name>Mg(2+)</name>
        <dbReference type="ChEBI" id="CHEBI:18420"/>
    </cofactor>
</comment>
<evidence type="ECO:0000256" key="10">
    <source>
        <dbReference type="ARBA" id="ARBA00022840"/>
    </source>
</evidence>